<dbReference type="EMBL" id="WTFF01000351">
    <property type="protein sequence ID" value="MBW5486171.1"/>
    <property type="molecule type" value="Genomic_DNA"/>
</dbReference>
<protein>
    <recommendedName>
        <fullName evidence="3">ATP-dependent helicase</fullName>
    </recommendedName>
</protein>
<name>A0ABS6ZHJ0_9ACTN</name>
<dbReference type="InterPro" id="IPR027417">
    <property type="entry name" value="P-loop_NTPase"/>
</dbReference>
<sequence length="46" mass="4706">MIRSAALDALPVREAVPALTRALDAHGTAVLCAPPGTGKTLCLLHI</sequence>
<evidence type="ECO:0000313" key="2">
    <source>
        <dbReference type="Proteomes" id="UP000812013"/>
    </source>
</evidence>
<accession>A0ABS6ZHJ0</accession>
<dbReference type="RefSeq" id="WP_219671251.1">
    <property type="nucleotide sequence ID" value="NZ_WTFF01000351.1"/>
</dbReference>
<comment type="caution">
    <text evidence="1">The sequence shown here is derived from an EMBL/GenBank/DDBJ whole genome shotgun (WGS) entry which is preliminary data.</text>
</comment>
<organism evidence="1 2">
    <name type="scientific">Streptomyces bambusae</name>
    <dbReference type="NCBI Taxonomy" id="1550616"/>
    <lineage>
        <taxon>Bacteria</taxon>
        <taxon>Bacillati</taxon>
        <taxon>Actinomycetota</taxon>
        <taxon>Actinomycetes</taxon>
        <taxon>Kitasatosporales</taxon>
        <taxon>Streptomycetaceae</taxon>
        <taxon>Streptomyces</taxon>
    </lineage>
</organism>
<evidence type="ECO:0000313" key="1">
    <source>
        <dbReference type="EMBL" id="MBW5486171.1"/>
    </source>
</evidence>
<evidence type="ECO:0008006" key="3">
    <source>
        <dbReference type="Google" id="ProtNLM"/>
    </source>
</evidence>
<keyword evidence="2" id="KW-1185">Reference proteome</keyword>
<dbReference type="SUPFAM" id="SSF52540">
    <property type="entry name" value="P-loop containing nucleoside triphosphate hydrolases"/>
    <property type="match status" value="1"/>
</dbReference>
<dbReference type="Proteomes" id="UP000812013">
    <property type="component" value="Unassembled WGS sequence"/>
</dbReference>
<reference evidence="1 2" key="1">
    <citation type="submission" date="2019-12" db="EMBL/GenBank/DDBJ databases">
        <title>Genome sequence of Streptomyces bambusae.</title>
        <authorList>
            <person name="Bansal K."/>
            <person name="Choksket S."/>
            <person name="Korpole S."/>
            <person name="Patil P.B."/>
        </authorList>
    </citation>
    <scope>NUCLEOTIDE SEQUENCE [LARGE SCALE GENOMIC DNA]</scope>
    <source>
        <strain evidence="1 2">SK60</strain>
    </source>
</reference>
<proteinExistence type="predicted"/>
<gene>
    <name evidence="1" type="ORF">GPJ59_30990</name>
</gene>